<dbReference type="InterPro" id="IPR036271">
    <property type="entry name" value="Tet_transcr_reg_TetR-rel_C_sf"/>
</dbReference>
<dbReference type="InterPro" id="IPR001647">
    <property type="entry name" value="HTH_TetR"/>
</dbReference>
<dbReference type="AlphaFoldDB" id="A0A1L9B6H6"/>
<dbReference type="PANTHER" id="PTHR30055">
    <property type="entry name" value="HTH-TYPE TRANSCRIPTIONAL REGULATOR RUTR"/>
    <property type="match status" value="1"/>
</dbReference>
<dbReference type="EMBL" id="MPIN01000007">
    <property type="protein sequence ID" value="OJH37855.1"/>
    <property type="molecule type" value="Genomic_DNA"/>
</dbReference>
<protein>
    <recommendedName>
        <fullName evidence="5">HTH tetR-type domain-containing protein</fullName>
    </recommendedName>
</protein>
<keyword evidence="3" id="KW-0804">Transcription</keyword>
<dbReference type="PRINTS" id="PR00455">
    <property type="entry name" value="HTHTETR"/>
</dbReference>
<accession>A0A1L9B6H6</accession>
<dbReference type="OrthoDB" id="9812484at2"/>
<keyword evidence="2 4" id="KW-0238">DNA-binding</keyword>
<evidence type="ECO:0000256" key="1">
    <source>
        <dbReference type="ARBA" id="ARBA00023015"/>
    </source>
</evidence>
<keyword evidence="1" id="KW-0805">Transcription regulation</keyword>
<evidence type="ECO:0000313" key="6">
    <source>
        <dbReference type="EMBL" id="OJH37855.1"/>
    </source>
</evidence>
<dbReference type="InterPro" id="IPR050109">
    <property type="entry name" value="HTH-type_TetR-like_transc_reg"/>
</dbReference>
<dbReference type="PROSITE" id="PS50977">
    <property type="entry name" value="HTH_TETR_2"/>
    <property type="match status" value="1"/>
</dbReference>
<evidence type="ECO:0000256" key="2">
    <source>
        <dbReference type="ARBA" id="ARBA00023125"/>
    </source>
</evidence>
<dbReference type="GO" id="GO:0000976">
    <property type="term" value="F:transcription cis-regulatory region binding"/>
    <property type="evidence" value="ECO:0007669"/>
    <property type="project" value="TreeGrafter"/>
</dbReference>
<feature type="domain" description="HTH tetR-type" evidence="5">
    <location>
        <begin position="13"/>
        <end position="73"/>
    </location>
</feature>
<dbReference type="STRING" id="83449.BON30_27175"/>
<name>A0A1L9B6H6_9BACT</name>
<evidence type="ECO:0000313" key="7">
    <source>
        <dbReference type="Proteomes" id="UP000182229"/>
    </source>
</evidence>
<evidence type="ECO:0000259" key="5">
    <source>
        <dbReference type="PROSITE" id="PS50977"/>
    </source>
</evidence>
<dbReference type="RefSeq" id="WP_071901325.1">
    <property type="nucleotide sequence ID" value="NZ_MPIN01000007.1"/>
</dbReference>
<dbReference type="Pfam" id="PF00440">
    <property type="entry name" value="TetR_N"/>
    <property type="match status" value="1"/>
</dbReference>
<sequence length="198" mass="22210">MPRTEEQNQRLKEERRRALLEAARRVFARKGLAASKMTDLAAAAGISYGLVYHYFPDKESVFAALVEEAVQQGIQLVAEARQRSGSPWEQLQWLCTRVLDGVQREPSFPLILVQAHASESVPGPVGQALERYSSQFFQQIVTLIEAGQEAGQVVRTPAAELAWMWLATIQGLALMRILPHMNHVPYPETNTLMRLFAP</sequence>
<reference evidence="7" key="1">
    <citation type="submission" date="2016-11" db="EMBL/GenBank/DDBJ databases">
        <authorList>
            <person name="Shukria A."/>
            <person name="Stevens D.C."/>
        </authorList>
    </citation>
    <scope>NUCLEOTIDE SEQUENCE [LARGE SCALE GENOMIC DNA]</scope>
    <source>
        <strain evidence="7">Cbfe23</strain>
    </source>
</reference>
<reference evidence="6 7" key="2">
    <citation type="submission" date="2016-12" db="EMBL/GenBank/DDBJ databases">
        <title>Draft Genome Sequence of Cystobacter ferrugineus Strain Cbfe23.</title>
        <authorList>
            <person name="Akbar S."/>
            <person name="Dowd S.E."/>
            <person name="Stevens D.C."/>
        </authorList>
    </citation>
    <scope>NUCLEOTIDE SEQUENCE [LARGE SCALE GENOMIC DNA]</scope>
    <source>
        <strain evidence="6 7">Cbfe23</strain>
    </source>
</reference>
<evidence type="ECO:0000256" key="3">
    <source>
        <dbReference type="ARBA" id="ARBA00023163"/>
    </source>
</evidence>
<organism evidence="6 7">
    <name type="scientific">Cystobacter ferrugineus</name>
    <dbReference type="NCBI Taxonomy" id="83449"/>
    <lineage>
        <taxon>Bacteria</taxon>
        <taxon>Pseudomonadati</taxon>
        <taxon>Myxococcota</taxon>
        <taxon>Myxococcia</taxon>
        <taxon>Myxococcales</taxon>
        <taxon>Cystobacterineae</taxon>
        <taxon>Archangiaceae</taxon>
        <taxon>Cystobacter</taxon>
    </lineage>
</organism>
<dbReference type="SUPFAM" id="SSF46689">
    <property type="entry name" value="Homeodomain-like"/>
    <property type="match status" value="1"/>
</dbReference>
<evidence type="ECO:0000256" key="4">
    <source>
        <dbReference type="PROSITE-ProRule" id="PRU00335"/>
    </source>
</evidence>
<dbReference type="SUPFAM" id="SSF48498">
    <property type="entry name" value="Tetracyclin repressor-like, C-terminal domain"/>
    <property type="match status" value="1"/>
</dbReference>
<dbReference type="Gene3D" id="1.10.357.10">
    <property type="entry name" value="Tetracycline Repressor, domain 2"/>
    <property type="match status" value="1"/>
</dbReference>
<feature type="DNA-binding region" description="H-T-H motif" evidence="4">
    <location>
        <begin position="36"/>
        <end position="55"/>
    </location>
</feature>
<dbReference type="FunFam" id="1.10.10.60:FF:000141">
    <property type="entry name" value="TetR family transcriptional regulator"/>
    <property type="match status" value="1"/>
</dbReference>
<comment type="caution">
    <text evidence="6">The sequence shown here is derived from an EMBL/GenBank/DDBJ whole genome shotgun (WGS) entry which is preliminary data.</text>
</comment>
<dbReference type="PANTHER" id="PTHR30055:SF234">
    <property type="entry name" value="HTH-TYPE TRANSCRIPTIONAL REGULATOR BETI"/>
    <property type="match status" value="1"/>
</dbReference>
<dbReference type="InterPro" id="IPR009057">
    <property type="entry name" value="Homeodomain-like_sf"/>
</dbReference>
<keyword evidence="7" id="KW-1185">Reference proteome</keyword>
<proteinExistence type="predicted"/>
<dbReference type="Proteomes" id="UP000182229">
    <property type="component" value="Unassembled WGS sequence"/>
</dbReference>
<dbReference type="GO" id="GO:0003700">
    <property type="term" value="F:DNA-binding transcription factor activity"/>
    <property type="evidence" value="ECO:0007669"/>
    <property type="project" value="TreeGrafter"/>
</dbReference>
<gene>
    <name evidence="6" type="ORF">BON30_27175</name>
</gene>